<organism evidence="15 16">
    <name type="scientific">Aneurinibacillus thermoaerophilus</name>
    <dbReference type="NCBI Taxonomy" id="143495"/>
    <lineage>
        <taxon>Bacteria</taxon>
        <taxon>Bacillati</taxon>
        <taxon>Bacillota</taxon>
        <taxon>Bacilli</taxon>
        <taxon>Bacillales</taxon>
        <taxon>Paenibacillaceae</taxon>
        <taxon>Aneurinibacillus group</taxon>
        <taxon>Aneurinibacillus</taxon>
    </lineage>
</organism>
<evidence type="ECO:0000256" key="9">
    <source>
        <dbReference type="ARBA" id="ARBA00060613"/>
    </source>
</evidence>
<dbReference type="PANTHER" id="PTHR21089:SF1">
    <property type="entry name" value="BIFUNCTIONAL 3-DEHYDROQUINATE DEHYDRATASE_SHIKIMATE DEHYDROGENASE, CHLOROPLASTIC"/>
    <property type="match status" value="1"/>
</dbReference>
<evidence type="ECO:0000256" key="5">
    <source>
        <dbReference type="ARBA" id="ARBA00023141"/>
    </source>
</evidence>
<dbReference type="GO" id="GO:0009423">
    <property type="term" value="P:chorismate biosynthetic process"/>
    <property type="evidence" value="ECO:0007669"/>
    <property type="project" value="UniProtKB-UniRule"/>
</dbReference>
<feature type="binding site" evidence="10">
    <location>
        <position position="227"/>
    </location>
    <ligand>
        <name>shikimate</name>
        <dbReference type="ChEBI" id="CHEBI:36208"/>
    </ligand>
</feature>
<evidence type="ECO:0000259" key="13">
    <source>
        <dbReference type="Pfam" id="PF18317"/>
    </source>
</evidence>
<evidence type="ECO:0000256" key="1">
    <source>
        <dbReference type="ARBA" id="ARBA00004871"/>
    </source>
</evidence>
<dbReference type="SUPFAM" id="SSF53223">
    <property type="entry name" value="Aminoacid dehydrogenase-like, N-terminal domain"/>
    <property type="match status" value="1"/>
</dbReference>
<evidence type="ECO:0000313" key="15">
    <source>
        <dbReference type="EMBL" id="SDH04898.1"/>
    </source>
</evidence>
<evidence type="ECO:0000313" key="17">
    <source>
        <dbReference type="Proteomes" id="UP000826616"/>
    </source>
</evidence>
<dbReference type="UniPathway" id="UPA00053">
    <property type="reaction ID" value="UER00087"/>
</dbReference>
<dbReference type="Pfam" id="PF18317">
    <property type="entry name" value="SDH_C"/>
    <property type="match status" value="1"/>
</dbReference>
<dbReference type="Gene3D" id="3.40.50.10860">
    <property type="entry name" value="Leucine Dehydrogenase, chain A, domain 1"/>
    <property type="match status" value="1"/>
</dbReference>
<dbReference type="InterPro" id="IPR006151">
    <property type="entry name" value="Shikm_DH/Glu-tRNA_Rdtase"/>
</dbReference>
<dbReference type="Proteomes" id="UP000826616">
    <property type="component" value="Chromosome"/>
</dbReference>
<dbReference type="EMBL" id="CP080764">
    <property type="protein sequence ID" value="QYY41942.1"/>
    <property type="molecule type" value="Genomic_DNA"/>
</dbReference>
<feature type="domain" description="Shikimate dehydrogenase substrate binding N-terminal" evidence="12">
    <location>
        <begin position="10"/>
        <end position="92"/>
    </location>
</feature>
<name>A0A1G7Z867_ANETH</name>
<dbReference type="EMBL" id="FNDE01000009">
    <property type="protein sequence ID" value="SDH04898.1"/>
    <property type="molecule type" value="Genomic_DNA"/>
</dbReference>
<dbReference type="Proteomes" id="UP000198956">
    <property type="component" value="Unassembled WGS sequence"/>
</dbReference>
<evidence type="ECO:0000256" key="10">
    <source>
        <dbReference type="HAMAP-Rule" id="MF_00222"/>
    </source>
</evidence>
<keyword evidence="17" id="KW-1185">Reference proteome</keyword>
<feature type="binding site" evidence="10">
    <location>
        <begin position="130"/>
        <end position="134"/>
    </location>
    <ligand>
        <name>NADP(+)</name>
        <dbReference type="ChEBI" id="CHEBI:58349"/>
    </ligand>
</feature>
<dbReference type="InterPro" id="IPR041121">
    <property type="entry name" value="SDH_C"/>
</dbReference>
<keyword evidence="5 10" id="KW-0057">Aromatic amino acid biosynthesis</keyword>
<dbReference type="InterPro" id="IPR036291">
    <property type="entry name" value="NAD(P)-bd_dom_sf"/>
</dbReference>
<keyword evidence="4 10" id="KW-0560">Oxidoreductase</keyword>
<dbReference type="OrthoDB" id="9792692at2"/>
<dbReference type="AlphaFoldDB" id="A0A1G7Z867"/>
<feature type="domain" description="SDH C-terminal" evidence="13">
    <location>
        <begin position="248"/>
        <end position="278"/>
    </location>
</feature>
<dbReference type="Pfam" id="PF01488">
    <property type="entry name" value="Shikimate_DH"/>
    <property type="match status" value="1"/>
</dbReference>
<dbReference type="FunFam" id="3.40.50.720:FF:000086">
    <property type="entry name" value="Quinate/shikimate dehydrogenase"/>
    <property type="match status" value="1"/>
</dbReference>
<evidence type="ECO:0000313" key="16">
    <source>
        <dbReference type="Proteomes" id="UP000198956"/>
    </source>
</evidence>
<feature type="binding site" evidence="10">
    <location>
        <position position="255"/>
    </location>
    <ligand>
        <name>shikimate</name>
        <dbReference type="ChEBI" id="CHEBI:36208"/>
    </ligand>
</feature>
<dbReference type="EC" id="1.1.1.25" evidence="10"/>
<dbReference type="GO" id="GO:0050661">
    <property type="term" value="F:NADP binding"/>
    <property type="evidence" value="ECO:0007669"/>
    <property type="project" value="InterPro"/>
</dbReference>
<dbReference type="SUPFAM" id="SSF51735">
    <property type="entry name" value="NAD(P)-binding Rossmann-fold domains"/>
    <property type="match status" value="1"/>
</dbReference>
<dbReference type="Pfam" id="PF08501">
    <property type="entry name" value="Shikimate_dh_N"/>
    <property type="match status" value="1"/>
</dbReference>
<comment type="catalytic activity">
    <reaction evidence="8">
        <text>shikimate + NAD(+) = 3-dehydroshikimate + NADH + H(+)</text>
        <dbReference type="Rhea" id="RHEA:17741"/>
        <dbReference type="ChEBI" id="CHEBI:15378"/>
        <dbReference type="ChEBI" id="CHEBI:16630"/>
        <dbReference type="ChEBI" id="CHEBI:36208"/>
        <dbReference type="ChEBI" id="CHEBI:57540"/>
        <dbReference type="ChEBI" id="CHEBI:57945"/>
    </reaction>
</comment>
<evidence type="ECO:0000256" key="8">
    <source>
        <dbReference type="ARBA" id="ARBA00052329"/>
    </source>
</evidence>
<comment type="pathway">
    <text evidence="9">Aromatic compound metabolism; 3,4-dihydroxybenzoate biosynthesis; 3-dehydroquinate from D-quinate (NAD(+) route).</text>
</comment>
<dbReference type="GO" id="GO:0019632">
    <property type="term" value="P:shikimate metabolic process"/>
    <property type="evidence" value="ECO:0007669"/>
    <property type="project" value="InterPro"/>
</dbReference>
<reference evidence="14 17" key="2">
    <citation type="submission" date="2021-08" db="EMBL/GenBank/DDBJ databases">
        <title>Complete genome sequence of the strain Aneurinibacillus thermoaerophilus CCM 8960.</title>
        <authorList>
            <person name="Musilova J."/>
            <person name="Kourilova X."/>
            <person name="Pernicova I."/>
            <person name="Bezdicek M."/>
            <person name="Lengerova M."/>
            <person name="Obruca S."/>
            <person name="Sedlar K."/>
        </authorList>
    </citation>
    <scope>NUCLEOTIDE SEQUENCE [LARGE SCALE GENOMIC DNA]</scope>
    <source>
        <strain evidence="14 17">CCM 8960</strain>
    </source>
</reference>
<feature type="active site" description="Proton acceptor" evidence="10">
    <location>
        <position position="69"/>
    </location>
</feature>
<comment type="similarity">
    <text evidence="10">Belongs to the shikimate dehydrogenase family.</text>
</comment>
<dbReference type="GeneID" id="97142440"/>
<comment type="pathway">
    <text evidence="1 10">Metabolic intermediate biosynthesis; chorismate biosynthesis; chorismate from D-erythrose 4-phosphate and phosphoenolpyruvate: step 4/7.</text>
</comment>
<feature type="domain" description="Quinate/shikimate 5-dehydrogenase/glutamyl-tRNA reductase" evidence="11">
    <location>
        <begin position="119"/>
        <end position="199"/>
    </location>
</feature>
<evidence type="ECO:0000256" key="6">
    <source>
        <dbReference type="ARBA" id="ARBA00049442"/>
    </source>
</evidence>
<dbReference type="HAMAP" id="MF_00222">
    <property type="entry name" value="Shikimate_DH_AroE"/>
    <property type="match status" value="1"/>
</dbReference>
<dbReference type="NCBIfam" id="TIGR00507">
    <property type="entry name" value="aroE"/>
    <property type="match status" value="1"/>
</dbReference>
<dbReference type="InterPro" id="IPR022893">
    <property type="entry name" value="Shikimate_DH_fam"/>
</dbReference>
<keyword evidence="3 10" id="KW-0521">NADP</keyword>
<dbReference type="InterPro" id="IPR013708">
    <property type="entry name" value="Shikimate_DH-bd_N"/>
</dbReference>
<dbReference type="PANTHER" id="PTHR21089">
    <property type="entry name" value="SHIKIMATE DEHYDROGENASE"/>
    <property type="match status" value="1"/>
</dbReference>
<evidence type="ECO:0000256" key="7">
    <source>
        <dbReference type="ARBA" id="ARBA00051639"/>
    </source>
</evidence>
<dbReference type="Gene3D" id="3.40.50.720">
    <property type="entry name" value="NAD(P)-binding Rossmann-like Domain"/>
    <property type="match status" value="1"/>
</dbReference>
<feature type="binding site" evidence="10">
    <location>
        <position position="225"/>
    </location>
    <ligand>
        <name>NADP(+)</name>
        <dbReference type="ChEBI" id="CHEBI:58349"/>
    </ligand>
</feature>
<feature type="binding site" evidence="10">
    <location>
        <position position="105"/>
    </location>
    <ligand>
        <name>shikimate</name>
        <dbReference type="ChEBI" id="CHEBI:36208"/>
    </ligand>
</feature>
<protein>
    <recommendedName>
        <fullName evidence="10">Shikimate dehydrogenase (NADP(+))</fullName>
        <shortName evidence="10">SDH</shortName>
        <ecNumber evidence="10">1.1.1.25</ecNumber>
    </recommendedName>
</protein>
<feature type="binding site" evidence="10">
    <location>
        <begin position="154"/>
        <end position="159"/>
    </location>
    <ligand>
        <name>NADP(+)</name>
        <dbReference type="ChEBI" id="CHEBI:58349"/>
    </ligand>
</feature>
<accession>A0A1G7Z867</accession>
<dbReference type="InterPro" id="IPR046346">
    <property type="entry name" value="Aminoacid_DH-like_N_sf"/>
</dbReference>
<evidence type="ECO:0000313" key="14">
    <source>
        <dbReference type="EMBL" id="QYY41942.1"/>
    </source>
</evidence>
<evidence type="ECO:0000259" key="12">
    <source>
        <dbReference type="Pfam" id="PF08501"/>
    </source>
</evidence>
<comment type="catalytic activity">
    <reaction evidence="6 10">
        <text>shikimate + NADP(+) = 3-dehydroshikimate + NADPH + H(+)</text>
        <dbReference type="Rhea" id="RHEA:17737"/>
        <dbReference type="ChEBI" id="CHEBI:15378"/>
        <dbReference type="ChEBI" id="CHEBI:16630"/>
        <dbReference type="ChEBI" id="CHEBI:36208"/>
        <dbReference type="ChEBI" id="CHEBI:57783"/>
        <dbReference type="ChEBI" id="CHEBI:58349"/>
        <dbReference type="EC" id="1.1.1.25"/>
    </reaction>
</comment>
<keyword evidence="2 10" id="KW-0028">Amino-acid biosynthesis</keyword>
<feature type="binding site" evidence="10">
    <location>
        <position position="65"/>
    </location>
    <ligand>
        <name>shikimate</name>
        <dbReference type="ChEBI" id="CHEBI:36208"/>
    </ligand>
</feature>
<evidence type="ECO:0000256" key="3">
    <source>
        <dbReference type="ARBA" id="ARBA00022857"/>
    </source>
</evidence>
<dbReference type="GO" id="GO:0004764">
    <property type="term" value="F:shikimate 3-dehydrogenase (NADP+) activity"/>
    <property type="evidence" value="ECO:0007669"/>
    <property type="project" value="UniProtKB-UniRule"/>
</dbReference>
<dbReference type="InterPro" id="IPR011342">
    <property type="entry name" value="Shikimate_DH"/>
</dbReference>
<comment type="subunit">
    <text evidence="10">Homodimer.</text>
</comment>
<dbReference type="GO" id="GO:0030266">
    <property type="term" value="F:quinate 3-dehydrogenase (NAD+) activity"/>
    <property type="evidence" value="ECO:0007669"/>
    <property type="project" value="UniProtKB-EC"/>
</dbReference>
<feature type="binding site" evidence="10">
    <location>
        <position position="248"/>
    </location>
    <ligand>
        <name>NADP(+)</name>
        <dbReference type="ChEBI" id="CHEBI:58349"/>
    </ligand>
</feature>
<feature type="binding site" evidence="10">
    <location>
        <position position="81"/>
    </location>
    <ligand>
        <name>NADP(+)</name>
        <dbReference type="ChEBI" id="CHEBI:58349"/>
    </ligand>
</feature>
<dbReference type="GO" id="GO:0008652">
    <property type="term" value="P:amino acid biosynthetic process"/>
    <property type="evidence" value="ECO:0007669"/>
    <property type="project" value="UniProtKB-KW"/>
</dbReference>
<reference evidence="15 16" key="1">
    <citation type="submission" date="2016-10" db="EMBL/GenBank/DDBJ databases">
        <authorList>
            <person name="de Groot N.N."/>
        </authorList>
    </citation>
    <scope>NUCLEOTIDE SEQUENCE [LARGE SCALE GENOMIC DNA]</scope>
    <source>
        <strain evidence="15 16">L 420-91</strain>
    </source>
</reference>
<comment type="catalytic activity">
    <reaction evidence="7">
        <text>L-quinate + NAD(+) = 3-dehydroquinate + NADH + H(+)</text>
        <dbReference type="Rhea" id="RHEA:22364"/>
        <dbReference type="ChEBI" id="CHEBI:15378"/>
        <dbReference type="ChEBI" id="CHEBI:29751"/>
        <dbReference type="ChEBI" id="CHEBI:32364"/>
        <dbReference type="ChEBI" id="CHEBI:57540"/>
        <dbReference type="ChEBI" id="CHEBI:57945"/>
        <dbReference type="EC" id="1.1.1.24"/>
    </reaction>
</comment>
<evidence type="ECO:0000259" key="11">
    <source>
        <dbReference type="Pfam" id="PF01488"/>
    </source>
</evidence>
<evidence type="ECO:0000256" key="2">
    <source>
        <dbReference type="ARBA" id="ARBA00022605"/>
    </source>
</evidence>
<dbReference type="FunFam" id="3.40.50.10860:FF:000004">
    <property type="entry name" value="Quinate/shikimate dehydrogenase"/>
    <property type="match status" value="1"/>
</dbReference>
<sequence>MDSQTILTGLFGHPVGHSLSPLMHNRAFEACGLNYRYAAFDIDPSRVQEAVQAVRALGMRGVNVTIPYKVTVMDYLDEVDEEAKIIGAVNTIVNEGGKLVGYNTDGRGYVRSLTEETGIDLASQSAVLLGAGGAARGVAIALLKAGLPSLVIANRTVEKAEQLAAHMKQAVPQATVCALPLNKVAEALATSTLLIQTTSIGMHPKTEASPLPAETLHGGLTVSDLIYNPMETRLLRDAKAKGARVHCGVGMFIYQGALSFEYWTGRPAPVNVMREVVMDALRGQ</sequence>
<feature type="binding site" evidence="10">
    <location>
        <begin position="18"/>
        <end position="20"/>
    </location>
    <ligand>
        <name>shikimate</name>
        <dbReference type="ChEBI" id="CHEBI:36208"/>
    </ligand>
</feature>
<dbReference type="GO" id="GO:0009073">
    <property type="term" value="P:aromatic amino acid family biosynthetic process"/>
    <property type="evidence" value="ECO:0007669"/>
    <property type="project" value="UniProtKB-KW"/>
</dbReference>
<feature type="binding site" evidence="10">
    <location>
        <position position="90"/>
    </location>
    <ligand>
        <name>shikimate</name>
        <dbReference type="ChEBI" id="CHEBI:36208"/>
    </ligand>
</feature>
<gene>
    <name evidence="10 14" type="primary">aroE</name>
    <name evidence="14" type="ORF">K3F53_13740</name>
    <name evidence="15" type="ORF">SAMN04489735_100996</name>
</gene>
<evidence type="ECO:0000256" key="4">
    <source>
        <dbReference type="ARBA" id="ARBA00023002"/>
    </source>
</evidence>
<dbReference type="CDD" id="cd01065">
    <property type="entry name" value="NAD_bind_Shikimate_DH"/>
    <property type="match status" value="1"/>
</dbReference>
<dbReference type="NCBIfam" id="NF001319">
    <property type="entry name" value="PRK00258.3-3"/>
    <property type="match status" value="1"/>
</dbReference>
<dbReference type="RefSeq" id="WP_057898039.1">
    <property type="nucleotide sequence ID" value="NZ_CP080764.1"/>
</dbReference>
<comment type="function">
    <text evidence="10">Involved in the biosynthesis of the chorismate, which leads to the biosynthesis of aromatic amino acids. Catalyzes the reversible NADPH linked reduction of 3-dehydroshikimate (DHSA) to yield shikimate (SA).</text>
</comment>
<proteinExistence type="inferred from homology"/>